<evidence type="ECO:0000313" key="7">
    <source>
        <dbReference type="Proteomes" id="UP000199545"/>
    </source>
</evidence>
<dbReference type="Proteomes" id="UP000199545">
    <property type="component" value="Unassembled WGS sequence"/>
</dbReference>
<dbReference type="Gene3D" id="1.10.287.110">
    <property type="entry name" value="DnaJ domain"/>
    <property type="match status" value="1"/>
</dbReference>
<evidence type="ECO:0000313" key="6">
    <source>
        <dbReference type="EMBL" id="SFI99462.1"/>
    </source>
</evidence>
<keyword evidence="4" id="KW-1133">Transmembrane helix</keyword>
<feature type="domain" description="J" evidence="5">
    <location>
        <begin position="3"/>
        <end position="72"/>
    </location>
</feature>
<evidence type="ECO:0000256" key="1">
    <source>
        <dbReference type="ARBA" id="ARBA00022705"/>
    </source>
</evidence>
<evidence type="ECO:0000256" key="4">
    <source>
        <dbReference type="SAM" id="Phobius"/>
    </source>
</evidence>
<reference evidence="6 7" key="1">
    <citation type="submission" date="2016-10" db="EMBL/GenBank/DDBJ databases">
        <authorList>
            <person name="de Groot N.N."/>
        </authorList>
    </citation>
    <scope>NUCLEOTIDE SEQUENCE [LARGE SCALE GENOMIC DNA]</scope>
    <source>
        <strain evidence="6 7">DSM 44778</strain>
    </source>
</reference>
<evidence type="ECO:0000256" key="3">
    <source>
        <dbReference type="SAM" id="MobiDB-lite"/>
    </source>
</evidence>
<dbReference type="InterPro" id="IPR036869">
    <property type="entry name" value="J_dom_sf"/>
</dbReference>
<dbReference type="AlphaFoldDB" id="A0A1I3MR86"/>
<protein>
    <recommendedName>
        <fullName evidence="5">J domain-containing protein</fullName>
    </recommendedName>
</protein>
<dbReference type="Pfam" id="PF14172">
    <property type="entry name" value="DUF4309"/>
    <property type="match status" value="2"/>
</dbReference>
<keyword evidence="1" id="KW-0235">DNA replication</keyword>
<dbReference type="InterPro" id="IPR001623">
    <property type="entry name" value="DnaJ_domain"/>
</dbReference>
<dbReference type="InterPro" id="IPR025453">
    <property type="entry name" value="DUF4309"/>
</dbReference>
<dbReference type="CDD" id="cd06257">
    <property type="entry name" value="DnaJ"/>
    <property type="match status" value="1"/>
</dbReference>
<accession>A0A1I3MR86</accession>
<dbReference type="STRING" id="46223.SAMN05421852_103168"/>
<dbReference type="GO" id="GO:0006260">
    <property type="term" value="P:DNA replication"/>
    <property type="evidence" value="ECO:0007669"/>
    <property type="project" value="UniProtKB-KW"/>
</dbReference>
<evidence type="ECO:0000259" key="5">
    <source>
        <dbReference type="PROSITE" id="PS50076"/>
    </source>
</evidence>
<sequence>MDNYYQILGVPENADVEEIQKALLKQLRLWNHRLNAPTLSRRQEAERMIELLEEIKETLMDEKKRNEYDAKLKQFEEERKTAKVLEQSKENDGNQEKQQSVSSFEEKIESEPKDLEIEALEPGKEQAKSVSLTEKRFYKHPWFVGSILAGLLIVFGLGWLLPTKFGMKTGSQNVSASEAREIKELAMQGKIYGVPFKADATWEEISKSWGMPKNSNQEAGSQWPNKNPYVEVFSDPKMIGKVCKISNKKVGGKKQLSLSWQEIKKEFGDQFVYRIGDDGKGGQFYFYRLPSYAVEFAVQNGKVIAMQVGKEHCFPKYEGIKPGKDLETQLVYEIRELSRHGKMYGIPFSIGTPYNFVVKEWQNSEETGASGSRTLYYQDKVLQFDHENKVCQLSYREIPKRYQSISFSKVRQIFGTPQKIESNSNISTYIYDYYAHRVEFVTSVDKKTGEEKVISFKVVTTCQSGYYFDPSLNQ</sequence>
<dbReference type="SUPFAM" id="SSF46565">
    <property type="entry name" value="Chaperone J-domain"/>
    <property type="match status" value="1"/>
</dbReference>
<dbReference type="SMART" id="SM00271">
    <property type="entry name" value="DnaJ"/>
    <property type="match status" value="1"/>
</dbReference>
<organism evidence="6 7">
    <name type="scientific">Thermoflavimicrobium dichotomicum</name>
    <dbReference type="NCBI Taxonomy" id="46223"/>
    <lineage>
        <taxon>Bacteria</taxon>
        <taxon>Bacillati</taxon>
        <taxon>Bacillota</taxon>
        <taxon>Bacilli</taxon>
        <taxon>Bacillales</taxon>
        <taxon>Thermoactinomycetaceae</taxon>
        <taxon>Thermoflavimicrobium</taxon>
    </lineage>
</organism>
<name>A0A1I3MR86_9BACL</name>
<feature type="region of interest" description="Disordered" evidence="3">
    <location>
        <begin position="85"/>
        <end position="112"/>
    </location>
</feature>
<dbReference type="PROSITE" id="PS50076">
    <property type="entry name" value="DNAJ_2"/>
    <property type="match status" value="1"/>
</dbReference>
<dbReference type="Pfam" id="PF00226">
    <property type="entry name" value="DnaJ"/>
    <property type="match status" value="1"/>
</dbReference>
<keyword evidence="4" id="KW-0812">Transmembrane</keyword>
<gene>
    <name evidence="6" type="ORF">SAMN05421852_103168</name>
</gene>
<dbReference type="EMBL" id="FORR01000003">
    <property type="protein sequence ID" value="SFI99462.1"/>
    <property type="molecule type" value="Genomic_DNA"/>
</dbReference>
<keyword evidence="7" id="KW-1185">Reference proteome</keyword>
<keyword evidence="2" id="KW-0346">Stress response</keyword>
<feature type="transmembrane region" description="Helical" evidence="4">
    <location>
        <begin position="142"/>
        <end position="161"/>
    </location>
</feature>
<keyword evidence="4" id="KW-0472">Membrane</keyword>
<proteinExistence type="predicted"/>
<evidence type="ECO:0000256" key="2">
    <source>
        <dbReference type="ARBA" id="ARBA00023016"/>
    </source>
</evidence>
<feature type="compositionally biased region" description="Basic and acidic residues" evidence="3">
    <location>
        <begin position="85"/>
        <end position="95"/>
    </location>
</feature>